<evidence type="ECO:0000313" key="2">
    <source>
        <dbReference type="EMBL" id="KFL29479.1"/>
    </source>
</evidence>
<protein>
    <submittedName>
        <fullName evidence="2">Uncharacterized protein</fullName>
    </submittedName>
</protein>
<name>A0A087LXX6_9HYPH</name>
<organism evidence="2 3">
    <name type="scientific">Devosia riboflavina</name>
    <dbReference type="NCBI Taxonomy" id="46914"/>
    <lineage>
        <taxon>Bacteria</taxon>
        <taxon>Pseudomonadati</taxon>
        <taxon>Pseudomonadota</taxon>
        <taxon>Alphaproteobacteria</taxon>
        <taxon>Hyphomicrobiales</taxon>
        <taxon>Devosiaceae</taxon>
        <taxon>Devosia</taxon>
    </lineage>
</organism>
<sequence length="97" mass="10315">MSKTEYSQKTNLKDVEPGSDADETPVPEVGQTPPDPNNVSKDSAAAMPQGRKPGPKDSPVQVRDAGANAQAETPRKWDDVDEAVDESFPASDASAKY</sequence>
<feature type="compositionally biased region" description="Polar residues" evidence="1">
    <location>
        <begin position="1"/>
        <end position="10"/>
    </location>
</feature>
<dbReference type="Proteomes" id="UP000028981">
    <property type="component" value="Unassembled WGS sequence"/>
</dbReference>
<gene>
    <name evidence="2" type="ORF">JP75_20605</name>
</gene>
<accession>A0A087LXX6</accession>
<evidence type="ECO:0000256" key="1">
    <source>
        <dbReference type="SAM" id="MobiDB-lite"/>
    </source>
</evidence>
<comment type="caution">
    <text evidence="2">The sequence shown here is derived from an EMBL/GenBank/DDBJ whole genome shotgun (WGS) entry which is preliminary data.</text>
</comment>
<dbReference type="AlphaFoldDB" id="A0A087LXX6"/>
<dbReference type="OrthoDB" id="7873635at2"/>
<evidence type="ECO:0000313" key="3">
    <source>
        <dbReference type="Proteomes" id="UP000028981"/>
    </source>
</evidence>
<keyword evidence="3" id="KW-1185">Reference proteome</keyword>
<proteinExistence type="predicted"/>
<dbReference type="EMBL" id="JQGC01000025">
    <property type="protein sequence ID" value="KFL29479.1"/>
    <property type="molecule type" value="Genomic_DNA"/>
</dbReference>
<reference evidence="2 3" key="1">
    <citation type="submission" date="2014-08" db="EMBL/GenBank/DDBJ databases">
        <authorList>
            <person name="Hassan Y.I."/>
            <person name="Lepp D."/>
            <person name="Zhou T."/>
        </authorList>
    </citation>
    <scope>NUCLEOTIDE SEQUENCE [LARGE SCALE GENOMIC DNA]</scope>
    <source>
        <strain evidence="2 3">IFO13584</strain>
    </source>
</reference>
<feature type="region of interest" description="Disordered" evidence="1">
    <location>
        <begin position="1"/>
        <end position="97"/>
    </location>
</feature>
<dbReference type="RefSeq" id="WP_035086322.1">
    <property type="nucleotide sequence ID" value="NZ_JQGC01000025.1"/>
</dbReference>